<organism evidence="1 2">
    <name type="scientific">Brevibacillus borstelensis AK1</name>
    <dbReference type="NCBI Taxonomy" id="1300222"/>
    <lineage>
        <taxon>Bacteria</taxon>
        <taxon>Bacillati</taxon>
        <taxon>Bacillota</taxon>
        <taxon>Bacilli</taxon>
        <taxon>Bacillales</taxon>
        <taxon>Paenibacillaceae</taxon>
        <taxon>Brevibacillus</taxon>
    </lineage>
</organism>
<protein>
    <submittedName>
        <fullName evidence="1">Uncharacterized protein</fullName>
    </submittedName>
</protein>
<sequence>MVAYTFDQSLIEIQETENENDVTFSIEVKSEDMRNRLKQVRSYFEDNKDYTDAFFYSRQGGSYEVIVRKDAVIPFLVQAFRFRCLESLQWK</sequence>
<name>M8DJ91_9BACL</name>
<dbReference type="PATRIC" id="fig|1300222.3.peg.1335"/>
<evidence type="ECO:0000313" key="1">
    <source>
        <dbReference type="EMBL" id="EMT53643.1"/>
    </source>
</evidence>
<dbReference type="RefSeq" id="WP_003387149.1">
    <property type="nucleotide sequence ID" value="NZ_APBN01000002.1"/>
</dbReference>
<dbReference type="GeneID" id="89500155"/>
<comment type="caution">
    <text evidence="1">The sequence shown here is derived from an EMBL/GenBank/DDBJ whole genome shotgun (WGS) entry which is preliminary data.</text>
</comment>
<keyword evidence="2" id="KW-1185">Reference proteome</keyword>
<accession>M8DJ91</accession>
<dbReference type="EMBL" id="APBN01000002">
    <property type="protein sequence ID" value="EMT53643.1"/>
    <property type="molecule type" value="Genomic_DNA"/>
</dbReference>
<dbReference type="Proteomes" id="UP000012081">
    <property type="component" value="Unassembled WGS sequence"/>
</dbReference>
<dbReference type="STRING" id="1300222.I532_06505"/>
<dbReference type="AlphaFoldDB" id="M8DJ91"/>
<dbReference type="OrthoDB" id="2941641at2"/>
<gene>
    <name evidence="1" type="ORF">I532_06505</name>
</gene>
<reference evidence="1 2" key="1">
    <citation type="submission" date="2013-03" db="EMBL/GenBank/DDBJ databases">
        <title>Assembly of a new bacterial strain Brevibacillus borstelensis AK1.</title>
        <authorList>
            <person name="Rajan I."/>
            <person name="PoliReddy D."/>
            <person name="Sugumar T."/>
            <person name="Rathinam K."/>
            <person name="Alqarawi S."/>
            <person name="Khalil A.B."/>
            <person name="Sivakumar N."/>
        </authorList>
    </citation>
    <scope>NUCLEOTIDE SEQUENCE [LARGE SCALE GENOMIC DNA]</scope>
    <source>
        <strain evidence="1 2">AK1</strain>
    </source>
</reference>
<proteinExistence type="predicted"/>
<evidence type="ECO:0000313" key="2">
    <source>
        <dbReference type="Proteomes" id="UP000012081"/>
    </source>
</evidence>